<sequence>MSIMRRLAWTQQPEAAGARSMEHAQTLSHPASMKRFAYVGSTVLDEEEHEENDACLLFSGGTRGCRLQSLSGVILMYARESIPAVLSRGTAGFSDEIMEATPTKTFHHVIDIYLKDSNAFMNTYFARYFEWQGICRERWFHECIHNNLLASGGVFVTKRAHQEYVQETFPFQRVDCYLNTFQVRQCSAYLVFRFCVDGRPVSLGYQQILFAGTDKRIRRFPPGIVERVKEYELVLPTGSN</sequence>
<proteinExistence type="predicted"/>
<comment type="caution">
    <text evidence="1">The sequence shown here is derived from an EMBL/GenBank/DDBJ whole genome shotgun (WGS) entry which is preliminary data.</text>
</comment>
<name>A0A2U1AM57_9BURK</name>
<protein>
    <submittedName>
        <fullName evidence="1">Acyl-CoA thioesterase FadM</fullName>
    </submittedName>
</protein>
<dbReference type="EMBL" id="QJSQ01000005">
    <property type="protein sequence ID" value="PYE24970.1"/>
    <property type="molecule type" value="Genomic_DNA"/>
</dbReference>
<organism evidence="1 2">
    <name type="scientific">Paraburkholderia silvatlantica</name>
    <dbReference type="NCBI Taxonomy" id="321895"/>
    <lineage>
        <taxon>Bacteria</taxon>
        <taxon>Pseudomonadati</taxon>
        <taxon>Pseudomonadota</taxon>
        <taxon>Betaproteobacteria</taxon>
        <taxon>Burkholderiales</taxon>
        <taxon>Burkholderiaceae</taxon>
        <taxon>Paraburkholderia</taxon>
    </lineage>
</organism>
<dbReference type="Pfam" id="PF13279">
    <property type="entry name" value="4HBT_2"/>
    <property type="match status" value="1"/>
</dbReference>
<evidence type="ECO:0000313" key="2">
    <source>
        <dbReference type="Proteomes" id="UP000247772"/>
    </source>
</evidence>
<evidence type="ECO:0000313" key="1">
    <source>
        <dbReference type="EMBL" id="PYE24970.1"/>
    </source>
</evidence>
<dbReference type="AlphaFoldDB" id="A0A2U1AM57"/>
<gene>
    <name evidence="1" type="ORF">C7410_105195</name>
</gene>
<accession>A0A2U1AM57</accession>
<dbReference type="Gene3D" id="3.10.129.10">
    <property type="entry name" value="Hotdog Thioesterase"/>
    <property type="match status" value="1"/>
</dbReference>
<dbReference type="SUPFAM" id="SSF54637">
    <property type="entry name" value="Thioesterase/thiol ester dehydrase-isomerase"/>
    <property type="match status" value="1"/>
</dbReference>
<dbReference type="InterPro" id="IPR029069">
    <property type="entry name" value="HotDog_dom_sf"/>
</dbReference>
<dbReference type="Proteomes" id="UP000247772">
    <property type="component" value="Unassembled WGS sequence"/>
</dbReference>
<reference evidence="1 2" key="1">
    <citation type="submission" date="2018-06" db="EMBL/GenBank/DDBJ databases">
        <title>Genomic Encyclopedia of Type Strains, Phase IV (KMG-V): Genome sequencing to study the core and pangenomes of soil and plant-associated prokaryotes.</title>
        <authorList>
            <person name="Whitman W."/>
        </authorList>
    </citation>
    <scope>NUCLEOTIDE SEQUENCE [LARGE SCALE GENOMIC DNA]</scope>
    <source>
        <strain evidence="1 2">SRCL-318</strain>
    </source>
</reference>